<feature type="region of interest" description="Disordered" evidence="1">
    <location>
        <begin position="327"/>
        <end position="370"/>
    </location>
</feature>
<name>A0ABD5MEV5_9EURY</name>
<dbReference type="RefSeq" id="WP_372390867.1">
    <property type="nucleotide sequence ID" value="NZ_JBGNYA010000001.1"/>
</dbReference>
<dbReference type="PROSITE" id="PS50878">
    <property type="entry name" value="RT_POL"/>
    <property type="match status" value="1"/>
</dbReference>
<keyword evidence="3" id="KW-0695">RNA-directed DNA polymerase</keyword>
<dbReference type="GO" id="GO:0003964">
    <property type="term" value="F:RNA-directed DNA polymerase activity"/>
    <property type="evidence" value="ECO:0007669"/>
    <property type="project" value="UniProtKB-KW"/>
</dbReference>
<feature type="region of interest" description="Disordered" evidence="1">
    <location>
        <begin position="295"/>
        <end position="314"/>
    </location>
</feature>
<evidence type="ECO:0000313" key="4">
    <source>
        <dbReference type="Proteomes" id="UP001570511"/>
    </source>
</evidence>
<dbReference type="InterPro" id="IPR000477">
    <property type="entry name" value="RT_dom"/>
</dbReference>
<feature type="domain" description="Reverse transcriptase" evidence="2">
    <location>
        <begin position="48"/>
        <end position="293"/>
    </location>
</feature>
<dbReference type="AlphaFoldDB" id="A0ABD5MEV5"/>
<evidence type="ECO:0000313" key="3">
    <source>
        <dbReference type="EMBL" id="MFA1612159.1"/>
    </source>
</evidence>
<gene>
    <name evidence="3" type="ORF">OS889_14250</name>
</gene>
<dbReference type="SUPFAM" id="SSF56672">
    <property type="entry name" value="DNA/RNA polymerases"/>
    <property type="match status" value="1"/>
</dbReference>
<dbReference type="EMBL" id="JBGNYA010000001">
    <property type="protein sequence ID" value="MFA1612159.1"/>
    <property type="molecule type" value="Genomic_DNA"/>
</dbReference>
<organism evidence="3 4">
    <name type="scientific">Halobellus rubicundus</name>
    <dbReference type="NCBI Taxonomy" id="2996466"/>
    <lineage>
        <taxon>Archaea</taxon>
        <taxon>Methanobacteriati</taxon>
        <taxon>Methanobacteriota</taxon>
        <taxon>Stenosarchaea group</taxon>
        <taxon>Halobacteria</taxon>
        <taxon>Halobacteriales</taxon>
        <taxon>Haloferacaceae</taxon>
        <taxon>Halobellus</taxon>
    </lineage>
</organism>
<feature type="compositionally biased region" description="Acidic residues" evidence="1">
    <location>
        <begin position="296"/>
        <end position="310"/>
    </location>
</feature>
<dbReference type="Proteomes" id="UP001570511">
    <property type="component" value="Unassembled WGS sequence"/>
</dbReference>
<comment type="caution">
    <text evidence="3">The sequence shown here is derived from an EMBL/GenBank/DDBJ whole genome shotgun (WGS) entry which is preliminary data.</text>
</comment>
<keyword evidence="4" id="KW-1185">Reference proteome</keyword>
<dbReference type="InterPro" id="IPR051083">
    <property type="entry name" value="GrpII_Intron_Splice-Mob/Def"/>
</dbReference>
<feature type="compositionally biased region" description="Acidic residues" evidence="1">
    <location>
        <begin position="351"/>
        <end position="368"/>
    </location>
</feature>
<proteinExistence type="predicted"/>
<keyword evidence="3" id="KW-0548">Nucleotidyltransferase</keyword>
<dbReference type="PANTHER" id="PTHR34047:SF8">
    <property type="entry name" value="PROTEIN YKFC"/>
    <property type="match status" value="1"/>
</dbReference>
<dbReference type="PANTHER" id="PTHR34047">
    <property type="entry name" value="NUCLEAR INTRON MATURASE 1, MITOCHONDRIAL-RELATED"/>
    <property type="match status" value="1"/>
</dbReference>
<sequence>MDFAGSLNLTLAWRKTKRDYSHYMNSFISSPYIIRVLEHKKEDWLEDLRETLECGEFDPRSPRIIDVPKRDYHLRPASVLHPEDLVVYSALILEVFDELRSSIEWSAGECRYSHILREDIEDSNQWDEFEKPYWKEMQEKKIDLAEENEYVLETDVSGFYENIDIERVTSIFKQFTDRQDVGNEIRHLIRPWADPRKRGVPQGYGPSDILAEIYLDGVDRRLKNNGFDHVRYNDDFVIFCDSRDAAIEAQNLLEREFRIRGLNMKSGKTEIMPSIDALQAYAEPEATFEQIKEELGDQEADDSDEVEDTETTDRSLAEAAAEYARTVSGGTIPYGTESEDRETVSDGGLPPEEDDSAETADDSDDEITEEQREYLQEAYSRHIQDKEFKDVDTHIFRYIINRLGKAEDTIAIDYCIDYIKDGQADVRRILYNYFKYLPNKDEVAARMASAVANQELRYNYHNFLILRWLFEEEFNSTEVIHCARQVIGRRNELVESREYATAILSEYGDYSDWERIEVLYGEAERELTKAVIAYSLRQYELGRRKQFYDHIEGNYELVDMAIKTGDSHTT</sequence>
<reference evidence="3 4" key="1">
    <citation type="submission" date="2024-08" db="EMBL/GenBank/DDBJ databases">
        <title>Halobellus sp. MBLA0158 whole genome sequence.</title>
        <authorList>
            <person name="Hwang C.Y."/>
            <person name="Cho E.-S."/>
            <person name="Seo M.-J."/>
        </authorList>
    </citation>
    <scope>NUCLEOTIDE SEQUENCE [LARGE SCALE GENOMIC DNA]</scope>
    <source>
        <strain evidence="3 4">MBLA0158</strain>
    </source>
</reference>
<keyword evidence="3" id="KW-0808">Transferase</keyword>
<dbReference type="InterPro" id="IPR043502">
    <property type="entry name" value="DNA/RNA_pol_sf"/>
</dbReference>
<accession>A0ABD5MEV5</accession>
<protein>
    <submittedName>
        <fullName evidence="3">Reverse transcriptase domain-containing protein</fullName>
    </submittedName>
</protein>
<evidence type="ECO:0000256" key="1">
    <source>
        <dbReference type="SAM" id="MobiDB-lite"/>
    </source>
</evidence>
<dbReference type="CDD" id="cd01646">
    <property type="entry name" value="RT_Bac_retron_I"/>
    <property type="match status" value="1"/>
</dbReference>
<evidence type="ECO:0000259" key="2">
    <source>
        <dbReference type="PROSITE" id="PS50878"/>
    </source>
</evidence>
<dbReference type="Pfam" id="PF00078">
    <property type="entry name" value="RVT_1"/>
    <property type="match status" value="1"/>
</dbReference>